<accession>A0A523UWY9</accession>
<dbReference type="AlphaFoldDB" id="A0A523UWY9"/>
<proteinExistence type="predicted"/>
<reference evidence="1 2" key="1">
    <citation type="submission" date="2019-03" db="EMBL/GenBank/DDBJ databases">
        <title>Metabolic potential of uncultured bacteria and archaea associated with petroleum seepage in deep-sea sediments.</title>
        <authorList>
            <person name="Dong X."/>
            <person name="Hubert C."/>
        </authorList>
    </citation>
    <scope>NUCLEOTIDE SEQUENCE [LARGE SCALE GENOMIC DNA]</scope>
    <source>
        <strain evidence="1">E44_bin18</strain>
    </source>
</reference>
<organism evidence="1 2">
    <name type="scientific">candidate division TA06 bacterium</name>
    <dbReference type="NCBI Taxonomy" id="2250710"/>
    <lineage>
        <taxon>Bacteria</taxon>
        <taxon>Bacteria division TA06</taxon>
    </lineage>
</organism>
<protein>
    <submittedName>
        <fullName evidence="1">Uncharacterized protein</fullName>
    </submittedName>
</protein>
<gene>
    <name evidence="1" type="ORF">E3J62_03110</name>
</gene>
<dbReference type="EMBL" id="SOJN01000042">
    <property type="protein sequence ID" value="TET46831.1"/>
    <property type="molecule type" value="Genomic_DNA"/>
</dbReference>
<dbReference type="Proteomes" id="UP000315525">
    <property type="component" value="Unassembled WGS sequence"/>
</dbReference>
<evidence type="ECO:0000313" key="2">
    <source>
        <dbReference type="Proteomes" id="UP000315525"/>
    </source>
</evidence>
<sequence length="63" mass="7381">MAKYVGDSRTRLVHIYEPTIRQCSNVGDIRERRKVFFDTLEEAIAARYKLCHDCDFGVDEFVP</sequence>
<comment type="caution">
    <text evidence="1">The sequence shown here is derived from an EMBL/GenBank/DDBJ whole genome shotgun (WGS) entry which is preliminary data.</text>
</comment>
<evidence type="ECO:0000313" key="1">
    <source>
        <dbReference type="EMBL" id="TET46831.1"/>
    </source>
</evidence>
<name>A0A523UWY9_UNCT6</name>